<feature type="region of interest" description="Disordered" evidence="5">
    <location>
        <begin position="155"/>
        <end position="182"/>
    </location>
</feature>
<feature type="signal peptide" evidence="4">
    <location>
        <begin position="1"/>
        <end position="24"/>
    </location>
</feature>
<dbReference type="GO" id="GO:0015920">
    <property type="term" value="P:lipopolysaccharide transport"/>
    <property type="evidence" value="ECO:0007669"/>
    <property type="project" value="UniProtKB-UniRule"/>
</dbReference>
<evidence type="ECO:0000256" key="4">
    <source>
        <dbReference type="HAMAP-Rule" id="MF_01914"/>
    </source>
</evidence>
<feature type="domain" description="Organic solvent tolerance-like N-terminal" evidence="6">
    <location>
        <begin position="34"/>
        <end position="148"/>
    </location>
</feature>
<comment type="subcellular location">
    <subcellularLocation>
        <location evidence="4">Periplasm</location>
    </subcellularLocation>
</comment>
<comment type="caution">
    <text evidence="7">The sequence shown here is derived from an EMBL/GenBank/DDBJ whole genome shotgun (WGS) entry which is preliminary data.</text>
</comment>
<keyword evidence="2 4" id="KW-0732">Signal</keyword>
<dbReference type="Gene3D" id="2.60.450.10">
    <property type="entry name" value="Lipopolysaccharide (LPS) transport protein A like domain"/>
    <property type="match status" value="1"/>
</dbReference>
<dbReference type="AlphaFoldDB" id="A0A2T4IG60"/>
<keyword evidence="8" id="KW-1185">Reference proteome</keyword>
<evidence type="ECO:0000256" key="5">
    <source>
        <dbReference type="SAM" id="MobiDB-lite"/>
    </source>
</evidence>
<dbReference type="PANTHER" id="PTHR36504:SF1">
    <property type="entry name" value="LIPOPOLYSACCHARIDE EXPORT SYSTEM PROTEIN LPTA"/>
    <property type="match status" value="1"/>
</dbReference>
<comment type="function">
    <text evidence="4">Involved in the assembly of lipopolysaccharide (LPS). Required for the translocation of LPS from the inner membrane to the outer membrane.</text>
</comment>
<dbReference type="PANTHER" id="PTHR36504">
    <property type="entry name" value="LIPOPOLYSACCHARIDE EXPORT SYSTEM PROTEIN LPTA"/>
    <property type="match status" value="1"/>
</dbReference>
<proteinExistence type="inferred from homology"/>
<evidence type="ECO:0000256" key="1">
    <source>
        <dbReference type="ARBA" id="ARBA00022448"/>
    </source>
</evidence>
<evidence type="ECO:0000313" key="7">
    <source>
        <dbReference type="EMBL" id="PTD96686.1"/>
    </source>
</evidence>
<dbReference type="Pfam" id="PF03968">
    <property type="entry name" value="LptD_N"/>
    <property type="match status" value="1"/>
</dbReference>
<dbReference type="GO" id="GO:0001530">
    <property type="term" value="F:lipopolysaccharide binding"/>
    <property type="evidence" value="ECO:0007669"/>
    <property type="project" value="InterPro"/>
</dbReference>
<name>A0A2T4IG60_9RHOO</name>
<protein>
    <recommendedName>
        <fullName evidence="4">Lipopolysaccharide export system protein LptA</fullName>
    </recommendedName>
</protein>
<dbReference type="Proteomes" id="UP000241193">
    <property type="component" value="Unassembled WGS sequence"/>
</dbReference>
<accession>A0A2T4IG60</accession>
<feature type="chain" id="PRO_5015791931" description="Lipopolysaccharide export system protein LptA" evidence="4">
    <location>
        <begin position="25"/>
        <end position="182"/>
    </location>
</feature>
<dbReference type="GO" id="GO:0043165">
    <property type="term" value="P:Gram-negative-bacterium-type cell outer membrane assembly"/>
    <property type="evidence" value="ECO:0007669"/>
    <property type="project" value="UniProtKB-UniRule"/>
</dbReference>
<sequence length="182" mass="19701" precursor="true">MTSQLCRRASLLACLLIAATPAWADRSDRTQPVDIEANHVTVDDRSKTHVFEGEVILTQGSLQIRGDRLVVTQGADGFQTGVATASGGRLATFRQRREGTTNEYVEGEAERVEYDSRNERVRLFVRAYVKSGGDEVRGPFIEYNTLTENYVVSGSSAGDPASASGRVRAVIQPKGGDAPAPQ</sequence>
<evidence type="ECO:0000313" key="8">
    <source>
        <dbReference type="Proteomes" id="UP000241193"/>
    </source>
</evidence>
<evidence type="ECO:0000259" key="6">
    <source>
        <dbReference type="Pfam" id="PF03968"/>
    </source>
</evidence>
<dbReference type="GO" id="GO:0017089">
    <property type="term" value="F:glycolipid transfer activity"/>
    <property type="evidence" value="ECO:0007669"/>
    <property type="project" value="TreeGrafter"/>
</dbReference>
<feature type="compositionally biased region" description="Low complexity" evidence="5">
    <location>
        <begin position="155"/>
        <end position="165"/>
    </location>
</feature>
<dbReference type="InterPro" id="IPR052037">
    <property type="entry name" value="LPS_export_LptA"/>
</dbReference>
<comment type="subunit">
    <text evidence="4">Component of the lipopolysaccharide transport and assembly complex.</text>
</comment>
<dbReference type="NCBIfam" id="TIGR03002">
    <property type="entry name" value="outer_YhbN_LptA"/>
    <property type="match status" value="1"/>
</dbReference>
<dbReference type="EMBL" id="PZKC01000005">
    <property type="protein sequence ID" value="PTD96686.1"/>
    <property type="molecule type" value="Genomic_DNA"/>
</dbReference>
<dbReference type="RefSeq" id="WP_107493087.1">
    <property type="nucleotide sequence ID" value="NZ_PZKC01000005.1"/>
</dbReference>
<dbReference type="InterPro" id="IPR005653">
    <property type="entry name" value="OstA-like_N"/>
</dbReference>
<organism evidence="7 8">
    <name type="scientific">Pseudothauera lacus</name>
    <dbReference type="NCBI Taxonomy" id="2136175"/>
    <lineage>
        <taxon>Bacteria</taxon>
        <taxon>Pseudomonadati</taxon>
        <taxon>Pseudomonadota</taxon>
        <taxon>Betaproteobacteria</taxon>
        <taxon>Rhodocyclales</taxon>
        <taxon>Zoogloeaceae</taxon>
        <taxon>Pseudothauera</taxon>
    </lineage>
</organism>
<keyword evidence="3 4" id="KW-0574">Periplasm</keyword>
<dbReference type="OrthoDB" id="5294855at2"/>
<reference evidence="7 8" key="2">
    <citation type="submission" date="2018-04" db="EMBL/GenBank/DDBJ databases">
        <title>Thauera lacus sp. nov., isolated from an saline lake in Inner Mongolia, China.</title>
        <authorList>
            <person name="Liang Q.-Y."/>
        </authorList>
    </citation>
    <scope>NUCLEOTIDE SEQUENCE [LARGE SCALE GENOMIC DNA]</scope>
    <source>
        <strain evidence="7 8">D20</strain>
    </source>
</reference>
<evidence type="ECO:0000256" key="3">
    <source>
        <dbReference type="ARBA" id="ARBA00022764"/>
    </source>
</evidence>
<evidence type="ECO:0000256" key="2">
    <source>
        <dbReference type="ARBA" id="ARBA00022729"/>
    </source>
</evidence>
<dbReference type="HAMAP" id="MF_01914">
    <property type="entry name" value="LPS_assembly_LptA"/>
    <property type="match status" value="1"/>
</dbReference>
<dbReference type="GO" id="GO:0030288">
    <property type="term" value="C:outer membrane-bounded periplasmic space"/>
    <property type="evidence" value="ECO:0007669"/>
    <property type="project" value="TreeGrafter"/>
</dbReference>
<dbReference type="InterPro" id="IPR014340">
    <property type="entry name" value="LptA"/>
</dbReference>
<keyword evidence="1 4" id="KW-0813">Transport</keyword>
<gene>
    <name evidence="4 7" type="primary">lptA</name>
    <name evidence="7" type="ORF">C8261_07700</name>
</gene>
<dbReference type="GO" id="GO:0009279">
    <property type="term" value="C:cell outer membrane"/>
    <property type="evidence" value="ECO:0007669"/>
    <property type="project" value="TreeGrafter"/>
</dbReference>
<reference evidence="7 8" key="1">
    <citation type="submission" date="2018-03" db="EMBL/GenBank/DDBJ databases">
        <authorList>
            <person name="Keele B.F."/>
        </authorList>
    </citation>
    <scope>NUCLEOTIDE SEQUENCE [LARGE SCALE GENOMIC DNA]</scope>
    <source>
        <strain evidence="7 8">D20</strain>
    </source>
</reference>
<comment type="similarity">
    <text evidence="4">Belongs to the LptA family.</text>
</comment>